<dbReference type="EMBL" id="JXTB01000081">
    <property type="protein sequence ID" value="PON66244.1"/>
    <property type="molecule type" value="Genomic_DNA"/>
</dbReference>
<reference evidence="2" key="1">
    <citation type="submission" date="2016-06" db="EMBL/GenBank/DDBJ databases">
        <title>Parallel loss of symbiosis genes in relatives of nitrogen-fixing non-legume Parasponia.</title>
        <authorList>
            <person name="Van Velzen R."/>
            <person name="Holmer R."/>
            <person name="Bu F."/>
            <person name="Rutten L."/>
            <person name="Van Zeijl A."/>
            <person name="Liu W."/>
            <person name="Santuari L."/>
            <person name="Cao Q."/>
            <person name="Sharma T."/>
            <person name="Shen D."/>
            <person name="Roswanjaya Y."/>
            <person name="Wardhani T."/>
            <person name="Kalhor M.S."/>
            <person name="Jansen J."/>
            <person name="Van den Hoogen J."/>
            <person name="Gungor B."/>
            <person name="Hartog M."/>
            <person name="Hontelez J."/>
            <person name="Verver J."/>
            <person name="Yang W.-C."/>
            <person name="Schijlen E."/>
            <person name="Repin R."/>
            <person name="Schilthuizen M."/>
            <person name="Schranz E."/>
            <person name="Heidstra R."/>
            <person name="Miyata K."/>
            <person name="Fedorova E."/>
            <person name="Kohlen W."/>
            <person name="Bisseling T."/>
            <person name="Smit S."/>
            <person name="Geurts R."/>
        </authorList>
    </citation>
    <scope>NUCLEOTIDE SEQUENCE [LARGE SCALE GENOMIC DNA]</scope>
    <source>
        <strain evidence="2">cv. WU1-14</strain>
    </source>
</reference>
<evidence type="ECO:0000313" key="1">
    <source>
        <dbReference type="EMBL" id="PON66244.1"/>
    </source>
</evidence>
<protein>
    <submittedName>
        <fullName evidence="1">Uncharacterized protein</fullName>
    </submittedName>
</protein>
<dbReference type="AlphaFoldDB" id="A0A2P5CYX3"/>
<dbReference type="Proteomes" id="UP000237105">
    <property type="component" value="Unassembled WGS sequence"/>
</dbReference>
<organism evidence="1 2">
    <name type="scientific">Parasponia andersonii</name>
    <name type="common">Sponia andersonii</name>
    <dbReference type="NCBI Taxonomy" id="3476"/>
    <lineage>
        <taxon>Eukaryota</taxon>
        <taxon>Viridiplantae</taxon>
        <taxon>Streptophyta</taxon>
        <taxon>Embryophyta</taxon>
        <taxon>Tracheophyta</taxon>
        <taxon>Spermatophyta</taxon>
        <taxon>Magnoliopsida</taxon>
        <taxon>eudicotyledons</taxon>
        <taxon>Gunneridae</taxon>
        <taxon>Pentapetalae</taxon>
        <taxon>rosids</taxon>
        <taxon>fabids</taxon>
        <taxon>Rosales</taxon>
        <taxon>Cannabaceae</taxon>
        <taxon>Parasponia</taxon>
    </lineage>
</organism>
<gene>
    <name evidence="1" type="ORF">PanWU01x14_111100</name>
</gene>
<keyword evidence="2" id="KW-1185">Reference proteome</keyword>
<sequence length="122" mass="13419">MLRLNGLVTSNFTPTLMKVPRQLHVPPKSISSISPMTDPRKRATFGVIQEIGAFWITHAPMAYPEQSAVFRSAKVLPRRSSGGRLLTVSLPTVSISKACIGLQTSQSFSVNPFVSYNFAYYA</sequence>
<comment type="caution">
    <text evidence="1">The sequence shown here is derived from an EMBL/GenBank/DDBJ whole genome shotgun (WGS) entry which is preliminary data.</text>
</comment>
<accession>A0A2P5CYX3</accession>
<name>A0A2P5CYX3_PARAD</name>
<evidence type="ECO:0000313" key="2">
    <source>
        <dbReference type="Proteomes" id="UP000237105"/>
    </source>
</evidence>
<proteinExistence type="predicted"/>